<feature type="domain" description="HTH gntR-type" evidence="5">
    <location>
        <begin position="28"/>
        <end position="95"/>
    </location>
</feature>
<accession>T0HLG0</accession>
<dbReference type="InterPro" id="IPR036390">
    <property type="entry name" value="WH_DNA-bd_sf"/>
</dbReference>
<dbReference type="SMART" id="SM00895">
    <property type="entry name" value="FCD"/>
    <property type="match status" value="1"/>
</dbReference>
<dbReference type="SMART" id="SM00345">
    <property type="entry name" value="HTH_GNTR"/>
    <property type="match status" value="1"/>
</dbReference>
<dbReference type="Gene3D" id="1.20.120.530">
    <property type="entry name" value="GntR ligand-binding domain-like"/>
    <property type="match status" value="1"/>
</dbReference>
<evidence type="ECO:0000256" key="3">
    <source>
        <dbReference type="ARBA" id="ARBA00023163"/>
    </source>
</evidence>
<feature type="region of interest" description="Disordered" evidence="4">
    <location>
        <begin position="1"/>
        <end position="23"/>
    </location>
</feature>
<dbReference type="InterPro" id="IPR008920">
    <property type="entry name" value="TF_FadR/GntR_C"/>
</dbReference>
<dbReference type="Pfam" id="PF00392">
    <property type="entry name" value="GntR"/>
    <property type="match status" value="1"/>
</dbReference>
<keyword evidence="7" id="KW-1185">Reference proteome</keyword>
<dbReference type="AlphaFoldDB" id="T0HLG0"/>
<feature type="region of interest" description="Disordered" evidence="4">
    <location>
        <begin position="243"/>
        <end position="262"/>
    </location>
</feature>
<evidence type="ECO:0000259" key="5">
    <source>
        <dbReference type="PROSITE" id="PS50949"/>
    </source>
</evidence>
<protein>
    <recommendedName>
        <fullName evidence="5">HTH gntR-type domain-containing protein</fullName>
    </recommendedName>
</protein>
<dbReference type="PANTHER" id="PTHR43537">
    <property type="entry name" value="TRANSCRIPTIONAL REGULATOR, GNTR FAMILY"/>
    <property type="match status" value="1"/>
</dbReference>
<keyword evidence="1" id="KW-0805">Transcription regulation</keyword>
<dbReference type="Gene3D" id="1.10.10.10">
    <property type="entry name" value="Winged helix-like DNA-binding domain superfamily/Winged helix DNA-binding domain"/>
    <property type="match status" value="1"/>
</dbReference>
<dbReference type="InterPro" id="IPR036388">
    <property type="entry name" value="WH-like_DNA-bd_sf"/>
</dbReference>
<organism evidence="6 7">
    <name type="scientific">Sphingobium quisquiliarum P25</name>
    <dbReference type="NCBI Taxonomy" id="1329909"/>
    <lineage>
        <taxon>Bacteria</taxon>
        <taxon>Pseudomonadati</taxon>
        <taxon>Pseudomonadota</taxon>
        <taxon>Alphaproteobacteria</taxon>
        <taxon>Sphingomonadales</taxon>
        <taxon>Sphingomonadaceae</taxon>
        <taxon>Sphingobium</taxon>
    </lineage>
</organism>
<reference evidence="6 7" key="1">
    <citation type="journal article" date="2013" name="Genome Announc.">
        <title>Draft Genome Sequence of Sphingobium quisquiliarum Strain P25T, a Novel Hexachlorocyclohexane (HCH)-Degrading Bacterium Isolated from an HCH Dumpsite.</title>
        <authorList>
            <person name="Kumar Singh A."/>
            <person name="Sangwan N."/>
            <person name="Sharma A."/>
            <person name="Gupta V."/>
            <person name="Khurana J.P."/>
            <person name="Lal R."/>
        </authorList>
    </citation>
    <scope>NUCLEOTIDE SEQUENCE [LARGE SCALE GENOMIC DNA]</scope>
    <source>
        <strain evidence="6 7">P25</strain>
    </source>
</reference>
<dbReference type="EMBL" id="ATHO01000014">
    <property type="protein sequence ID" value="EQB13812.1"/>
    <property type="molecule type" value="Genomic_DNA"/>
</dbReference>
<dbReference type="GO" id="GO:0003700">
    <property type="term" value="F:DNA-binding transcription factor activity"/>
    <property type="evidence" value="ECO:0007669"/>
    <property type="project" value="InterPro"/>
</dbReference>
<name>T0HLG0_9SPHN</name>
<dbReference type="PROSITE" id="PS50949">
    <property type="entry name" value="HTH_GNTR"/>
    <property type="match status" value="1"/>
</dbReference>
<sequence length="262" mass="29387">MGPVAVKKTEGSESPPLRPLDRLRNGKMSLNAALLQQLRADLMSGRIAPGARLKIPELSQRYSVTPGAVREALSRLVPEGLVSFADQRGFRAAEVTLKELNDVTRVRIFVEREALREAMERGDDEWESEVLAAHHRLMRTARKVGDATAPESIEWTRRHREFHAALISACRSEWLLRLHNVLYDQSERYRLLSSEAGGGGRRDARGADDDHSRMVRAVLARNEELALDLIQKHIERTAERVRAAMKRGSDADAADGKPSQPF</sequence>
<keyword evidence="3" id="KW-0804">Transcription</keyword>
<dbReference type="SUPFAM" id="SSF48008">
    <property type="entry name" value="GntR ligand-binding domain-like"/>
    <property type="match status" value="1"/>
</dbReference>
<dbReference type="Pfam" id="PF07729">
    <property type="entry name" value="FCD"/>
    <property type="match status" value="1"/>
</dbReference>
<dbReference type="InterPro" id="IPR011711">
    <property type="entry name" value="GntR_C"/>
</dbReference>
<evidence type="ECO:0000313" key="6">
    <source>
        <dbReference type="EMBL" id="EQB13812.1"/>
    </source>
</evidence>
<evidence type="ECO:0000256" key="2">
    <source>
        <dbReference type="ARBA" id="ARBA00023125"/>
    </source>
</evidence>
<gene>
    <name evidence="6" type="ORF">L288_02315</name>
</gene>
<evidence type="ECO:0000256" key="4">
    <source>
        <dbReference type="SAM" id="MobiDB-lite"/>
    </source>
</evidence>
<keyword evidence="2" id="KW-0238">DNA-binding</keyword>
<evidence type="ECO:0000256" key="1">
    <source>
        <dbReference type="ARBA" id="ARBA00023015"/>
    </source>
</evidence>
<dbReference type="SUPFAM" id="SSF46785">
    <property type="entry name" value="Winged helix' DNA-binding domain"/>
    <property type="match status" value="1"/>
</dbReference>
<proteinExistence type="predicted"/>
<evidence type="ECO:0000313" key="7">
    <source>
        <dbReference type="Proteomes" id="UP000015525"/>
    </source>
</evidence>
<comment type="caution">
    <text evidence="6">The sequence shown here is derived from an EMBL/GenBank/DDBJ whole genome shotgun (WGS) entry which is preliminary data.</text>
</comment>
<dbReference type="PANTHER" id="PTHR43537:SF20">
    <property type="entry name" value="HTH-TYPE TRANSCRIPTIONAL REPRESSOR GLAR"/>
    <property type="match status" value="1"/>
</dbReference>
<dbReference type="GO" id="GO:0003677">
    <property type="term" value="F:DNA binding"/>
    <property type="evidence" value="ECO:0007669"/>
    <property type="project" value="UniProtKB-KW"/>
</dbReference>
<dbReference type="InterPro" id="IPR000524">
    <property type="entry name" value="Tscrpt_reg_HTH_GntR"/>
</dbReference>
<dbReference type="Proteomes" id="UP000015525">
    <property type="component" value="Unassembled WGS sequence"/>
</dbReference>
<dbReference type="PATRIC" id="fig|1329909.3.peg.436"/>